<feature type="transmembrane region" description="Helical" evidence="6">
    <location>
        <begin position="149"/>
        <end position="169"/>
    </location>
</feature>
<dbReference type="PANTHER" id="PTHR30086">
    <property type="entry name" value="ARGININE EXPORTER PROTEIN ARGO"/>
    <property type="match status" value="1"/>
</dbReference>
<dbReference type="PANTHER" id="PTHR30086:SF19">
    <property type="entry name" value="THREONINE EFFLUX PROTEIN"/>
    <property type="match status" value="1"/>
</dbReference>
<feature type="transmembrane region" description="Helical" evidence="6">
    <location>
        <begin position="39"/>
        <end position="65"/>
    </location>
</feature>
<feature type="transmembrane region" description="Helical" evidence="6">
    <location>
        <begin position="190"/>
        <end position="207"/>
    </location>
</feature>
<organism evidence="7 8">
    <name type="scientific">Roseospira goensis</name>
    <dbReference type="NCBI Taxonomy" id="391922"/>
    <lineage>
        <taxon>Bacteria</taxon>
        <taxon>Pseudomonadati</taxon>
        <taxon>Pseudomonadota</taxon>
        <taxon>Alphaproteobacteria</taxon>
        <taxon>Rhodospirillales</taxon>
        <taxon>Rhodospirillaceae</taxon>
        <taxon>Roseospira</taxon>
    </lineage>
</organism>
<dbReference type="GO" id="GO:0015171">
    <property type="term" value="F:amino acid transmembrane transporter activity"/>
    <property type="evidence" value="ECO:0007669"/>
    <property type="project" value="TreeGrafter"/>
</dbReference>
<dbReference type="GO" id="GO:0005886">
    <property type="term" value="C:plasma membrane"/>
    <property type="evidence" value="ECO:0007669"/>
    <property type="project" value="UniProtKB-SubCell"/>
</dbReference>
<comment type="caution">
    <text evidence="7">The sequence shown here is derived from an EMBL/GenBank/DDBJ whole genome shotgun (WGS) entry which is preliminary data.</text>
</comment>
<keyword evidence="5 6" id="KW-0472">Membrane</keyword>
<evidence type="ECO:0000256" key="3">
    <source>
        <dbReference type="ARBA" id="ARBA00022692"/>
    </source>
</evidence>
<feature type="transmembrane region" description="Helical" evidence="6">
    <location>
        <begin position="72"/>
        <end position="91"/>
    </location>
</feature>
<accession>A0A7W6S2J5</accession>
<evidence type="ECO:0000256" key="2">
    <source>
        <dbReference type="ARBA" id="ARBA00022475"/>
    </source>
</evidence>
<dbReference type="Pfam" id="PF01810">
    <property type="entry name" value="LysE"/>
    <property type="match status" value="1"/>
</dbReference>
<gene>
    <name evidence="7" type="ORF">GGD88_003296</name>
</gene>
<name>A0A7W6S2J5_9PROT</name>
<keyword evidence="3 6" id="KW-0812">Transmembrane</keyword>
<dbReference type="EMBL" id="JACIGI010000041">
    <property type="protein sequence ID" value="MBB4287546.1"/>
    <property type="molecule type" value="Genomic_DNA"/>
</dbReference>
<dbReference type="Proteomes" id="UP000555728">
    <property type="component" value="Unassembled WGS sequence"/>
</dbReference>
<proteinExistence type="predicted"/>
<evidence type="ECO:0000256" key="4">
    <source>
        <dbReference type="ARBA" id="ARBA00022989"/>
    </source>
</evidence>
<reference evidence="7 8" key="1">
    <citation type="submission" date="2020-08" db="EMBL/GenBank/DDBJ databases">
        <title>Genome sequencing of Purple Non-Sulfur Bacteria from various extreme environments.</title>
        <authorList>
            <person name="Mayer M."/>
        </authorList>
    </citation>
    <scope>NUCLEOTIDE SEQUENCE [LARGE SCALE GENOMIC DNA]</scope>
    <source>
        <strain evidence="7 8">JA135</strain>
    </source>
</reference>
<dbReference type="AlphaFoldDB" id="A0A7W6S2J5"/>
<dbReference type="RefSeq" id="WP_184437406.1">
    <property type="nucleotide sequence ID" value="NZ_JACIGI010000041.1"/>
</dbReference>
<keyword evidence="2" id="KW-1003">Cell membrane</keyword>
<keyword evidence="8" id="KW-1185">Reference proteome</keyword>
<keyword evidence="4 6" id="KW-1133">Transmembrane helix</keyword>
<protein>
    <submittedName>
        <fullName evidence="7">Threonine/homoserine/homoserine lactone efflux protein</fullName>
    </submittedName>
</protein>
<evidence type="ECO:0000256" key="5">
    <source>
        <dbReference type="ARBA" id="ARBA00023136"/>
    </source>
</evidence>
<dbReference type="InterPro" id="IPR001123">
    <property type="entry name" value="LeuE-type"/>
</dbReference>
<comment type="subcellular location">
    <subcellularLocation>
        <location evidence="1">Cell membrane</location>
        <topology evidence="1">Multi-pass membrane protein</topology>
    </subcellularLocation>
</comment>
<evidence type="ECO:0000256" key="6">
    <source>
        <dbReference type="SAM" id="Phobius"/>
    </source>
</evidence>
<evidence type="ECO:0000313" key="7">
    <source>
        <dbReference type="EMBL" id="MBB4287546.1"/>
    </source>
</evidence>
<sequence length="209" mass="21562">MTAILLSVALLWGVAVVTPGPNFLVVSHAAVTASRRAALWAVAGLMLGTALWGSVGVLGIGVLFVAVPWTYLVFKVVGGLYLIWLGARLLWSARRAAPVGAPSGGAVPARPLAPGRALARGFVTVATNPKSGTFVASLFAAVLPPDPTAGLSVAMVATMVVVSGVWYGLVAWSLGHATPRRLYIRGRRTIEAAAGALFVLFGVRLLAAR</sequence>
<evidence type="ECO:0000256" key="1">
    <source>
        <dbReference type="ARBA" id="ARBA00004651"/>
    </source>
</evidence>
<evidence type="ECO:0000313" key="8">
    <source>
        <dbReference type="Proteomes" id="UP000555728"/>
    </source>
</evidence>